<evidence type="ECO:0000256" key="3">
    <source>
        <dbReference type="ARBA" id="ARBA00023163"/>
    </source>
</evidence>
<dbReference type="SMART" id="SM00347">
    <property type="entry name" value="HTH_MARR"/>
    <property type="match status" value="1"/>
</dbReference>
<dbReference type="InterPro" id="IPR036390">
    <property type="entry name" value="WH_DNA-bd_sf"/>
</dbReference>
<dbReference type="PANTHER" id="PTHR42756:SF1">
    <property type="entry name" value="TRANSCRIPTIONAL REPRESSOR OF EMRAB OPERON"/>
    <property type="match status" value="1"/>
</dbReference>
<dbReference type="SUPFAM" id="SSF46785">
    <property type="entry name" value="Winged helix' DNA-binding domain"/>
    <property type="match status" value="1"/>
</dbReference>
<keyword evidence="3" id="KW-0804">Transcription</keyword>
<dbReference type="InterPro" id="IPR000835">
    <property type="entry name" value="HTH_MarR-typ"/>
</dbReference>
<evidence type="ECO:0000313" key="6">
    <source>
        <dbReference type="Proteomes" id="UP001305815"/>
    </source>
</evidence>
<proteinExistence type="predicted"/>
<protein>
    <recommendedName>
        <fullName evidence="4">HTH marR-type domain-containing protein</fullName>
    </recommendedName>
</protein>
<dbReference type="InterPro" id="IPR036388">
    <property type="entry name" value="WH-like_DNA-bd_sf"/>
</dbReference>
<evidence type="ECO:0000256" key="2">
    <source>
        <dbReference type="ARBA" id="ARBA00023125"/>
    </source>
</evidence>
<dbReference type="RefSeq" id="WP_230106704.1">
    <property type="nucleotide sequence ID" value="NZ_AP024845.1"/>
</dbReference>
<name>A0ABM8I4Z6_9FIRM</name>
<keyword evidence="2" id="KW-0238">DNA-binding</keyword>
<dbReference type="Pfam" id="PF12802">
    <property type="entry name" value="MarR_2"/>
    <property type="match status" value="1"/>
</dbReference>
<sequence>MCFDKLAEEFIDTEMVLCHIPENQQLIKAIHGEMFVLGYLSEHGKRAYPKELSKALDVSTARIARMLNHMEEKGLIVRQVDGQDMRQKIVILTEKGDSLSVIQHKEAVEAARRILERLGFEDACEFLRIQRKMIDSIAWEVTQMQQ</sequence>
<dbReference type="Proteomes" id="UP001305815">
    <property type="component" value="Chromosome"/>
</dbReference>
<keyword evidence="6" id="KW-1185">Reference proteome</keyword>
<dbReference type="Gene3D" id="1.10.10.10">
    <property type="entry name" value="Winged helix-like DNA-binding domain superfamily/Winged helix DNA-binding domain"/>
    <property type="match status" value="1"/>
</dbReference>
<dbReference type="EMBL" id="AP027742">
    <property type="protein sequence ID" value="BDZ76906.1"/>
    <property type="molecule type" value="Genomic_DNA"/>
</dbReference>
<dbReference type="PROSITE" id="PS50995">
    <property type="entry name" value="HTH_MARR_2"/>
    <property type="match status" value="1"/>
</dbReference>
<accession>A0ABM8I4Z6</accession>
<dbReference type="PRINTS" id="PR00598">
    <property type="entry name" value="HTHMARR"/>
</dbReference>
<evidence type="ECO:0000313" key="5">
    <source>
        <dbReference type="EMBL" id="BDZ76906.1"/>
    </source>
</evidence>
<evidence type="ECO:0000256" key="1">
    <source>
        <dbReference type="ARBA" id="ARBA00023015"/>
    </source>
</evidence>
<reference evidence="6" key="1">
    <citation type="journal article" date="2023" name="Int. J. Syst. Evol. Microbiol.">
        <title>Claveliimonas bilis gen. nov., sp. nov., deoxycholic acid-producing bacteria isolated from human faeces, and reclassification of Sellimonas monacensis Zenner et al. 2021 as Claveliimonas monacensis comb. nov.</title>
        <authorList>
            <person name="Hisatomi A."/>
            <person name="Kastawa N.W.E.P.G."/>
            <person name="Song I."/>
            <person name="Ohkuma M."/>
            <person name="Fukiya S."/>
            <person name="Sakamoto M."/>
        </authorList>
    </citation>
    <scope>NUCLEOTIDE SEQUENCE [LARGE SCALE GENOMIC DNA]</scope>
    <source>
        <strain evidence="6">12BBH14</strain>
    </source>
</reference>
<organism evidence="5 6">
    <name type="scientific">Claveliimonas bilis</name>
    <dbReference type="NCBI Taxonomy" id="3028070"/>
    <lineage>
        <taxon>Bacteria</taxon>
        <taxon>Bacillati</taxon>
        <taxon>Bacillota</taxon>
        <taxon>Clostridia</taxon>
        <taxon>Lachnospirales</taxon>
        <taxon>Lachnospiraceae</taxon>
        <taxon>Claveliimonas</taxon>
    </lineage>
</organism>
<dbReference type="PANTHER" id="PTHR42756">
    <property type="entry name" value="TRANSCRIPTIONAL REGULATOR, MARR"/>
    <property type="match status" value="1"/>
</dbReference>
<gene>
    <name evidence="5" type="ORF">Lac1_10890</name>
</gene>
<feature type="domain" description="HTH marR-type" evidence="4">
    <location>
        <begin position="1"/>
        <end position="135"/>
    </location>
</feature>
<keyword evidence="1" id="KW-0805">Transcription regulation</keyword>
<evidence type="ECO:0000259" key="4">
    <source>
        <dbReference type="PROSITE" id="PS50995"/>
    </source>
</evidence>